<feature type="region of interest" description="Disordered" evidence="8">
    <location>
        <begin position="364"/>
        <end position="442"/>
    </location>
</feature>
<keyword evidence="4 7" id="KW-0106">Calcium</keyword>
<keyword evidence="5" id="KW-1015">Disulfide bond</keyword>
<dbReference type="Gene3D" id="2.10.25.10">
    <property type="entry name" value="Laminin"/>
    <property type="match status" value="1"/>
</dbReference>
<evidence type="ECO:0000259" key="9">
    <source>
        <dbReference type="PROSITE" id="PS51236"/>
    </source>
</evidence>
<dbReference type="PROSITE" id="PS51234">
    <property type="entry name" value="TSP3"/>
    <property type="match status" value="3"/>
</dbReference>
<feature type="repeat" description="TSP type-3" evidence="7">
    <location>
        <begin position="296"/>
        <end position="331"/>
    </location>
</feature>
<keyword evidence="3" id="KW-0677">Repeat</keyword>
<evidence type="ECO:0000313" key="11">
    <source>
        <dbReference type="Proteomes" id="UP000283509"/>
    </source>
</evidence>
<dbReference type="PANTHER" id="PTHR10199:SF100">
    <property type="entry name" value="THROMBOSPONDIN, ISOFORM A"/>
    <property type="match status" value="1"/>
</dbReference>
<feature type="compositionally biased region" description="Acidic residues" evidence="8">
    <location>
        <begin position="364"/>
        <end position="376"/>
    </location>
</feature>
<feature type="repeat" description="TSP type-3" evidence="7">
    <location>
        <begin position="429"/>
        <end position="464"/>
    </location>
</feature>
<evidence type="ECO:0000256" key="1">
    <source>
        <dbReference type="ARBA" id="ARBA00022536"/>
    </source>
</evidence>
<dbReference type="InterPro" id="IPR017897">
    <property type="entry name" value="Thrombospondin_3_rpt"/>
</dbReference>
<dbReference type="PROSITE" id="PS01186">
    <property type="entry name" value="EGF_2"/>
    <property type="match status" value="1"/>
</dbReference>
<dbReference type="SUPFAM" id="SSF103647">
    <property type="entry name" value="TSP type-3 repeat"/>
    <property type="match status" value="3"/>
</dbReference>
<keyword evidence="6" id="KW-0325">Glycoprotein</keyword>
<name>A0A3R7PYW4_PENVA</name>
<keyword evidence="1" id="KW-0245">EGF-like domain</keyword>
<feature type="domain" description="TSP C-terminal" evidence="9">
    <location>
        <begin position="465"/>
        <end position="675"/>
    </location>
</feature>
<feature type="region of interest" description="Disordered" evidence="8">
    <location>
        <begin position="263"/>
        <end position="338"/>
    </location>
</feature>
<dbReference type="InterPro" id="IPR013320">
    <property type="entry name" value="ConA-like_dom_sf"/>
</dbReference>
<dbReference type="Gene3D" id="4.10.1080.10">
    <property type="entry name" value="TSP type-3 repeat"/>
    <property type="match status" value="2"/>
</dbReference>
<proteinExistence type="predicted"/>
<dbReference type="AlphaFoldDB" id="A0A3R7PYW4"/>
<accession>A0A3R7PYW4</accession>
<dbReference type="FunFam" id="4.10.1080.10:FF:000002">
    <property type="entry name" value="Thrombospondin 3"/>
    <property type="match status" value="1"/>
</dbReference>
<dbReference type="InterPro" id="IPR024731">
    <property type="entry name" value="NELL2-like_EGF"/>
</dbReference>
<evidence type="ECO:0000256" key="8">
    <source>
        <dbReference type="SAM" id="MobiDB-lite"/>
    </source>
</evidence>
<comment type="caution">
    <text evidence="10">The sequence shown here is derived from an EMBL/GenBank/DDBJ whole genome shotgun (WGS) entry which is preliminary data.</text>
</comment>
<dbReference type="FunFam" id="4.10.1080.10:FF:000001">
    <property type="entry name" value="Thrombospondin 3"/>
    <property type="match status" value="1"/>
</dbReference>
<dbReference type="Proteomes" id="UP000283509">
    <property type="component" value="Unassembled WGS sequence"/>
</dbReference>
<dbReference type="OrthoDB" id="6357296at2759"/>
<gene>
    <name evidence="10" type="ORF">C7M84_025379</name>
</gene>
<keyword evidence="2" id="KW-0732">Signal</keyword>
<evidence type="ECO:0000313" key="10">
    <source>
        <dbReference type="EMBL" id="ROT81457.1"/>
    </source>
</evidence>
<dbReference type="InterPro" id="IPR000742">
    <property type="entry name" value="EGF"/>
</dbReference>
<dbReference type="Pfam" id="PF02412">
    <property type="entry name" value="TSP_3"/>
    <property type="match status" value="6"/>
</dbReference>
<dbReference type="GO" id="GO:0005576">
    <property type="term" value="C:extracellular region"/>
    <property type="evidence" value="ECO:0007669"/>
    <property type="project" value="InterPro"/>
</dbReference>
<dbReference type="Pfam" id="PF05735">
    <property type="entry name" value="TSP_C"/>
    <property type="match status" value="2"/>
</dbReference>
<dbReference type="InterPro" id="IPR003367">
    <property type="entry name" value="Thrombospondin_3-like_rpt"/>
</dbReference>
<dbReference type="PROSITE" id="PS51236">
    <property type="entry name" value="TSP_CTER"/>
    <property type="match status" value="2"/>
</dbReference>
<evidence type="ECO:0000256" key="4">
    <source>
        <dbReference type="ARBA" id="ARBA00022837"/>
    </source>
</evidence>
<keyword evidence="11" id="KW-1185">Reference proteome</keyword>
<dbReference type="EMBL" id="QCYY01000969">
    <property type="protein sequence ID" value="ROT81457.1"/>
    <property type="molecule type" value="Genomic_DNA"/>
</dbReference>
<evidence type="ECO:0000256" key="5">
    <source>
        <dbReference type="ARBA" id="ARBA00023157"/>
    </source>
</evidence>
<dbReference type="Pfam" id="PF12947">
    <property type="entry name" value="EGF_3"/>
    <property type="match status" value="1"/>
</dbReference>
<dbReference type="GO" id="GO:0005509">
    <property type="term" value="F:calcium ion binding"/>
    <property type="evidence" value="ECO:0007669"/>
    <property type="project" value="UniProtKB-UniRule"/>
</dbReference>
<dbReference type="InterPro" id="IPR028974">
    <property type="entry name" value="TSP_type-3_rpt"/>
</dbReference>
<evidence type="ECO:0000256" key="7">
    <source>
        <dbReference type="PROSITE-ProRule" id="PRU00634"/>
    </source>
</evidence>
<feature type="repeat" description="TSP type-3" evidence="7">
    <location>
        <begin position="393"/>
        <end position="428"/>
    </location>
</feature>
<sequence>MKNLTYSFHPDTKQTELLWHDPFPWSRKLLYRVKILHRPLIGTIRVFLSIGPTLLADSGNIYNDVLRGGRFGPYCQLMPDIIWANIKYRCNDKVPQEMYDGLSGAQQALVEIEEWTMYPPCWDCHSHAFCTILDTSHTCTCNPGYAGDGTKCSNPCHSTVCPEGKFCNHILTAPFYTCDAYPAWSLLQPLCPKGEAGDGTTCGPDRDMDGRPDADLGCLDERCRLDNCIDIYNPDQFDHDGDDVGDACDYDLDGDGRSIEWDNCPSVMTNDQTDSDGDEHGDACDNCPSTPNLTQRDADGDGLGDECDPDMDNDGLANGGDNCPDVVNAGQADSDGDGVGDACDNCPSIANVGQADADQDFVGDACDTDTDTDSDSIQDNLDNCPSIANSDQKDTDSDGSGDACDTDADGDGILNTNDNCPLVPNGGQADSDGDGVGDDCEGDYDNDGVPDGTDICPKNAQVFTTEFKRVMIIPLEAPDDGPNCNWQFLAGRTGFFQRDEGDTSAAVGDVSLGSVDYEGTFTIESTDDDFVGFVFSFQDNRKFYMVNFKEAAQQLSTPAISDQGLHLKLVESSTGPDLDLQYGIYNSATSPGQVTLLWQDKSVRWKPNTFYHWKVLHRPNIGLIHFTMYENGKFLSTSGNIYNSRLKGGRLGPYSYSQRRILWVYLKYSCNEKVPQAIYDDLPPALQAQVEVEDGTYQPSGV</sequence>
<organism evidence="10 11">
    <name type="scientific">Penaeus vannamei</name>
    <name type="common">Whiteleg shrimp</name>
    <name type="synonym">Litopenaeus vannamei</name>
    <dbReference type="NCBI Taxonomy" id="6689"/>
    <lineage>
        <taxon>Eukaryota</taxon>
        <taxon>Metazoa</taxon>
        <taxon>Ecdysozoa</taxon>
        <taxon>Arthropoda</taxon>
        <taxon>Crustacea</taxon>
        <taxon>Multicrustacea</taxon>
        <taxon>Malacostraca</taxon>
        <taxon>Eumalacostraca</taxon>
        <taxon>Eucarida</taxon>
        <taxon>Decapoda</taxon>
        <taxon>Dendrobranchiata</taxon>
        <taxon>Penaeoidea</taxon>
        <taxon>Penaeidae</taxon>
        <taxon>Penaeus</taxon>
    </lineage>
</organism>
<dbReference type="PANTHER" id="PTHR10199">
    <property type="entry name" value="THROMBOSPONDIN"/>
    <property type="match status" value="1"/>
</dbReference>
<feature type="compositionally biased region" description="Acidic residues" evidence="8">
    <location>
        <begin position="431"/>
        <end position="442"/>
    </location>
</feature>
<protein>
    <recommendedName>
        <fullName evidence="9">TSP C-terminal domain-containing protein</fullName>
    </recommendedName>
</protein>
<dbReference type="GO" id="GO:0007155">
    <property type="term" value="P:cell adhesion"/>
    <property type="evidence" value="ECO:0007669"/>
    <property type="project" value="InterPro"/>
</dbReference>
<dbReference type="Gene3D" id="2.60.120.200">
    <property type="match status" value="2"/>
</dbReference>
<reference evidence="10 11" key="2">
    <citation type="submission" date="2019-01" db="EMBL/GenBank/DDBJ databases">
        <title>The decoding of complex shrimp genome reveals the adaptation for benthos swimmer, frequently molting mechanism and breeding impact on genome.</title>
        <authorList>
            <person name="Sun Y."/>
            <person name="Gao Y."/>
            <person name="Yu Y."/>
        </authorList>
    </citation>
    <scope>NUCLEOTIDE SEQUENCE [LARGE SCALE GENOMIC DNA]</scope>
    <source>
        <tissue evidence="10">Muscle</tissue>
    </source>
</reference>
<dbReference type="SUPFAM" id="SSF49899">
    <property type="entry name" value="Concanavalin A-like lectins/glucanases"/>
    <property type="match status" value="2"/>
</dbReference>
<dbReference type="InterPro" id="IPR008859">
    <property type="entry name" value="Thrombospondin_C"/>
</dbReference>
<feature type="compositionally biased region" description="Acidic residues" evidence="8">
    <location>
        <begin position="300"/>
        <end position="313"/>
    </location>
</feature>
<reference evidence="10 11" key="1">
    <citation type="submission" date="2018-04" db="EMBL/GenBank/DDBJ databases">
        <authorList>
            <person name="Zhang X."/>
            <person name="Yuan J."/>
            <person name="Li F."/>
            <person name="Xiang J."/>
        </authorList>
    </citation>
    <scope>NUCLEOTIDE SEQUENCE [LARGE SCALE GENOMIC DNA]</scope>
    <source>
        <tissue evidence="10">Muscle</tissue>
    </source>
</reference>
<evidence type="ECO:0000256" key="6">
    <source>
        <dbReference type="ARBA" id="ARBA00023180"/>
    </source>
</evidence>
<evidence type="ECO:0000256" key="2">
    <source>
        <dbReference type="ARBA" id="ARBA00022729"/>
    </source>
</evidence>
<feature type="compositionally biased region" description="Polar residues" evidence="8">
    <location>
        <begin position="377"/>
        <end position="390"/>
    </location>
</feature>
<evidence type="ECO:0000256" key="3">
    <source>
        <dbReference type="ARBA" id="ARBA00022737"/>
    </source>
</evidence>
<feature type="domain" description="TSP C-terminal" evidence="9">
    <location>
        <begin position="1"/>
        <end position="95"/>
    </location>
</feature>